<evidence type="ECO:0000256" key="1">
    <source>
        <dbReference type="ARBA" id="ARBA00006484"/>
    </source>
</evidence>
<dbReference type="Proteomes" id="UP001500194">
    <property type="component" value="Unassembled WGS sequence"/>
</dbReference>
<sequence>MADETALVTGAGAGIGRAIARQLADDGYHVVVTDIDPDGGAETVDIVEDDGGRATFTELDVTDHDAVEATIDATVEEYGGLDVLVNNAGVGHEPALVEDVSVTDRDRLISVNVEGVWNGCHAAIPHMKQAGEGRIVNISSLAGVVGSPRIATYSLTKGAVLNFTRAIAAELGPAGVRANAVCPGFVETSMADEFFAGSDDPEKARERMERQYPLRRLGHPDEVADAVSFLASENASYITGHGLLVDGGFNAT</sequence>
<dbReference type="InterPro" id="IPR002347">
    <property type="entry name" value="SDR_fam"/>
</dbReference>
<dbReference type="FunFam" id="3.40.50.720:FF:000084">
    <property type="entry name" value="Short-chain dehydrogenase reductase"/>
    <property type="match status" value="1"/>
</dbReference>
<dbReference type="RefSeq" id="WP_227260043.1">
    <property type="nucleotide sequence ID" value="NZ_BAAADU010000002.1"/>
</dbReference>
<dbReference type="InterPro" id="IPR036291">
    <property type="entry name" value="NAD(P)-bd_dom_sf"/>
</dbReference>
<proteinExistence type="inferred from homology"/>
<dbReference type="NCBIfam" id="NF005559">
    <property type="entry name" value="PRK07231.1"/>
    <property type="match status" value="1"/>
</dbReference>
<organism evidence="2 3">
    <name type="scientific">Salarchaeum japonicum</name>
    <dbReference type="NCBI Taxonomy" id="555573"/>
    <lineage>
        <taxon>Archaea</taxon>
        <taxon>Methanobacteriati</taxon>
        <taxon>Methanobacteriota</taxon>
        <taxon>Stenosarchaea group</taxon>
        <taxon>Halobacteria</taxon>
        <taxon>Halobacteriales</taxon>
        <taxon>Halobacteriaceae</taxon>
    </lineage>
</organism>
<dbReference type="GeneID" id="68573339"/>
<accession>A0AAV3T4U1</accession>
<dbReference type="Pfam" id="PF13561">
    <property type="entry name" value="adh_short_C2"/>
    <property type="match status" value="1"/>
</dbReference>
<dbReference type="PANTHER" id="PTHR42879:SF2">
    <property type="entry name" value="3-OXOACYL-[ACYL-CARRIER-PROTEIN] REDUCTASE FABG"/>
    <property type="match status" value="1"/>
</dbReference>
<dbReference type="SUPFAM" id="SSF51735">
    <property type="entry name" value="NAD(P)-binding Rossmann-fold domains"/>
    <property type="match status" value="1"/>
</dbReference>
<dbReference type="PANTHER" id="PTHR42879">
    <property type="entry name" value="3-OXOACYL-(ACYL-CARRIER-PROTEIN) REDUCTASE"/>
    <property type="match status" value="1"/>
</dbReference>
<evidence type="ECO:0000313" key="3">
    <source>
        <dbReference type="Proteomes" id="UP001500194"/>
    </source>
</evidence>
<dbReference type="NCBIfam" id="NF009466">
    <property type="entry name" value="PRK12826.1-2"/>
    <property type="match status" value="1"/>
</dbReference>
<dbReference type="Gene3D" id="3.40.50.720">
    <property type="entry name" value="NAD(P)-binding Rossmann-like Domain"/>
    <property type="match status" value="1"/>
</dbReference>
<reference evidence="2 3" key="1">
    <citation type="journal article" date="2019" name="Int. J. Syst. Evol. Microbiol.">
        <title>The Global Catalogue of Microorganisms (GCM) 10K type strain sequencing project: providing services to taxonomists for standard genome sequencing and annotation.</title>
        <authorList>
            <consortium name="The Broad Institute Genomics Platform"/>
            <consortium name="The Broad Institute Genome Sequencing Center for Infectious Disease"/>
            <person name="Wu L."/>
            <person name="Ma J."/>
        </authorList>
    </citation>
    <scope>NUCLEOTIDE SEQUENCE [LARGE SCALE GENOMIC DNA]</scope>
    <source>
        <strain evidence="2 3">JCM 16327</strain>
    </source>
</reference>
<dbReference type="EMBL" id="BAAADU010000002">
    <property type="protein sequence ID" value="GAA0655954.1"/>
    <property type="molecule type" value="Genomic_DNA"/>
</dbReference>
<dbReference type="PRINTS" id="PR00081">
    <property type="entry name" value="GDHRDH"/>
</dbReference>
<keyword evidence="3" id="KW-1185">Reference proteome</keyword>
<dbReference type="AlphaFoldDB" id="A0AAV3T4U1"/>
<evidence type="ECO:0000313" key="2">
    <source>
        <dbReference type="EMBL" id="GAA0655954.1"/>
    </source>
</evidence>
<dbReference type="PRINTS" id="PR00080">
    <property type="entry name" value="SDRFAMILY"/>
</dbReference>
<dbReference type="InterPro" id="IPR050259">
    <property type="entry name" value="SDR"/>
</dbReference>
<protein>
    <submittedName>
        <fullName evidence="2">SDR family NAD(P)-dependent oxidoreductase</fullName>
    </submittedName>
</protein>
<comment type="caution">
    <text evidence="2">The sequence shown here is derived from an EMBL/GenBank/DDBJ whole genome shotgun (WGS) entry which is preliminary data.</text>
</comment>
<name>A0AAV3T4U1_9EURY</name>
<gene>
    <name evidence="2" type="ORF">GCM10009019_19790</name>
</gene>
<comment type="similarity">
    <text evidence="1">Belongs to the short-chain dehydrogenases/reductases (SDR) family.</text>
</comment>